<accession>A0A8T1RPM5</accession>
<evidence type="ECO:0008006" key="4">
    <source>
        <dbReference type="Google" id="ProtNLM"/>
    </source>
</evidence>
<gene>
    <name evidence="2" type="ORF">CIPAW_01G186900</name>
</gene>
<evidence type="ECO:0000313" key="3">
    <source>
        <dbReference type="Proteomes" id="UP000811609"/>
    </source>
</evidence>
<evidence type="ECO:0000313" key="2">
    <source>
        <dbReference type="EMBL" id="KAG6668669.1"/>
    </source>
</evidence>
<dbReference type="AlphaFoldDB" id="A0A8T1RPM5"/>
<evidence type="ECO:0000256" key="1">
    <source>
        <dbReference type="SAM" id="SignalP"/>
    </source>
</evidence>
<protein>
    <recommendedName>
        <fullName evidence="4">Secreted protein</fullName>
    </recommendedName>
</protein>
<sequence>MKCGAHCLRTLYTCVHLWSRLLATSNFVHTRSFGGSKDCFGCRLLQLAALLIVALHEDADPTYTCLLKDLKEQI</sequence>
<dbReference type="Proteomes" id="UP000811609">
    <property type="component" value="Chromosome 1"/>
</dbReference>
<reference evidence="2" key="1">
    <citation type="submission" date="2020-12" db="EMBL/GenBank/DDBJ databases">
        <title>WGS assembly of Carya illinoinensis cv. Pawnee.</title>
        <authorList>
            <person name="Platts A."/>
            <person name="Shu S."/>
            <person name="Wright S."/>
            <person name="Barry K."/>
            <person name="Edger P."/>
            <person name="Pires J.C."/>
            <person name="Schmutz J."/>
        </authorList>
    </citation>
    <scope>NUCLEOTIDE SEQUENCE</scope>
    <source>
        <tissue evidence="2">Leaf</tissue>
    </source>
</reference>
<comment type="caution">
    <text evidence="2">The sequence shown here is derived from an EMBL/GenBank/DDBJ whole genome shotgun (WGS) entry which is preliminary data.</text>
</comment>
<feature type="signal peptide" evidence="1">
    <location>
        <begin position="1"/>
        <end position="23"/>
    </location>
</feature>
<keyword evidence="1" id="KW-0732">Signal</keyword>
<feature type="chain" id="PRO_5035773234" description="Secreted protein" evidence="1">
    <location>
        <begin position="24"/>
        <end position="74"/>
    </location>
</feature>
<organism evidence="2 3">
    <name type="scientific">Carya illinoinensis</name>
    <name type="common">Pecan</name>
    <dbReference type="NCBI Taxonomy" id="32201"/>
    <lineage>
        <taxon>Eukaryota</taxon>
        <taxon>Viridiplantae</taxon>
        <taxon>Streptophyta</taxon>
        <taxon>Embryophyta</taxon>
        <taxon>Tracheophyta</taxon>
        <taxon>Spermatophyta</taxon>
        <taxon>Magnoliopsida</taxon>
        <taxon>eudicotyledons</taxon>
        <taxon>Gunneridae</taxon>
        <taxon>Pentapetalae</taxon>
        <taxon>rosids</taxon>
        <taxon>fabids</taxon>
        <taxon>Fagales</taxon>
        <taxon>Juglandaceae</taxon>
        <taxon>Carya</taxon>
    </lineage>
</organism>
<dbReference type="EMBL" id="CM031809">
    <property type="protein sequence ID" value="KAG6668669.1"/>
    <property type="molecule type" value="Genomic_DNA"/>
</dbReference>
<proteinExistence type="predicted"/>
<name>A0A8T1RPM5_CARIL</name>
<keyword evidence="3" id="KW-1185">Reference proteome</keyword>